<reference evidence="1 2" key="1">
    <citation type="submission" date="2020-06" db="EMBL/GenBank/DDBJ databases">
        <authorList>
            <person name="Duchaud E."/>
        </authorList>
    </citation>
    <scope>NUCLEOTIDE SEQUENCE [LARGE SCALE GENOMIC DNA]</scope>
    <source>
        <strain evidence="1">Alteromonas fortis</strain>
    </source>
</reference>
<dbReference type="Proteomes" id="UP000509458">
    <property type="component" value="Chromosome"/>
</dbReference>
<sequence length="94" mass="11005">MKQNKKPVRIKHRFLFASQVLTNCFRKGHINLFNISVVKRWTLIKYSANFSSALIRAAFCLRPHPGDIKSKLEQSDFKSCKRSSSTKTHQYEFN</sequence>
<proteinExistence type="predicted"/>
<evidence type="ECO:0000313" key="1">
    <source>
        <dbReference type="EMBL" id="CAB9492499.1"/>
    </source>
</evidence>
<protein>
    <submittedName>
        <fullName evidence="1">Uncharacterized protein</fullName>
    </submittedName>
</protein>
<name>A0A6T9XYI6_ALTMA</name>
<accession>A0A6T9XYI6</accession>
<gene>
    <name evidence="1" type="ORF">ALFOR1_10460</name>
</gene>
<organism evidence="1 2">
    <name type="scientific">Alteromonas macleodii</name>
    <name type="common">Pseudoalteromonas macleodii</name>
    <dbReference type="NCBI Taxonomy" id="28108"/>
    <lineage>
        <taxon>Bacteria</taxon>
        <taxon>Pseudomonadati</taxon>
        <taxon>Pseudomonadota</taxon>
        <taxon>Gammaproteobacteria</taxon>
        <taxon>Alteromonadales</taxon>
        <taxon>Alteromonadaceae</taxon>
        <taxon>Alteromonas/Salinimonas group</taxon>
        <taxon>Alteromonas</taxon>
    </lineage>
</organism>
<dbReference type="AlphaFoldDB" id="A0A6T9XYI6"/>
<dbReference type="EMBL" id="LR812090">
    <property type="protein sequence ID" value="CAB9492499.1"/>
    <property type="molecule type" value="Genomic_DNA"/>
</dbReference>
<evidence type="ECO:0000313" key="2">
    <source>
        <dbReference type="Proteomes" id="UP000509458"/>
    </source>
</evidence>